<reference evidence="1 2" key="1">
    <citation type="submission" date="2019-08" db="EMBL/GenBank/DDBJ databases">
        <authorList>
            <person name="Peeters C."/>
        </authorList>
    </citation>
    <scope>NUCLEOTIDE SEQUENCE [LARGE SCALE GENOMIC DNA]</scope>
    <source>
        <strain evidence="1 2">LMG 18089</strain>
    </source>
</reference>
<evidence type="ECO:0000313" key="2">
    <source>
        <dbReference type="Proteomes" id="UP000364291"/>
    </source>
</evidence>
<dbReference type="EMBL" id="CABPSX010000004">
    <property type="protein sequence ID" value="VVG71517.1"/>
    <property type="molecule type" value="Genomic_DNA"/>
</dbReference>
<organism evidence="1 2">
    <name type="scientific">Pandoraea apista</name>
    <dbReference type="NCBI Taxonomy" id="93218"/>
    <lineage>
        <taxon>Bacteria</taxon>
        <taxon>Pseudomonadati</taxon>
        <taxon>Pseudomonadota</taxon>
        <taxon>Betaproteobacteria</taxon>
        <taxon>Burkholderiales</taxon>
        <taxon>Burkholderiaceae</taxon>
        <taxon>Pandoraea</taxon>
    </lineage>
</organism>
<name>A0A5E5P4W9_9BURK</name>
<protein>
    <submittedName>
        <fullName evidence="1">Transcriptional regulator</fullName>
    </submittedName>
</protein>
<evidence type="ECO:0000313" key="1">
    <source>
        <dbReference type="EMBL" id="VVG71517.1"/>
    </source>
</evidence>
<dbReference type="AlphaFoldDB" id="A0A5E5P4W9"/>
<dbReference type="Proteomes" id="UP000364291">
    <property type="component" value="Unassembled WGS sequence"/>
</dbReference>
<sequence>MDRLAPGDSLYFDSAMGHVYLSEHVSVGDAVICGIDRNVPHPVL</sequence>
<gene>
    <name evidence="1" type="ORF">PAP18089_02496</name>
</gene>
<accession>A0A5E5P4W9</accession>
<proteinExistence type="predicted"/>